<dbReference type="EMBL" id="JACHLK010000006">
    <property type="protein sequence ID" value="MBB6560744.1"/>
    <property type="molecule type" value="Genomic_DNA"/>
</dbReference>
<dbReference type="AlphaFoldDB" id="A0A7X0UAC0"/>
<evidence type="ECO:0000256" key="1">
    <source>
        <dbReference type="SAM" id="MobiDB-lite"/>
    </source>
</evidence>
<proteinExistence type="predicted"/>
<feature type="region of interest" description="Disordered" evidence="1">
    <location>
        <begin position="59"/>
        <end position="83"/>
    </location>
</feature>
<protein>
    <submittedName>
        <fullName evidence="2">Uncharacterized protein</fullName>
    </submittedName>
</protein>
<accession>A0A7X0UAC0</accession>
<organism evidence="2 3">
    <name type="scientific">Acidovorax soli</name>
    <dbReference type="NCBI Taxonomy" id="592050"/>
    <lineage>
        <taxon>Bacteria</taxon>
        <taxon>Pseudomonadati</taxon>
        <taxon>Pseudomonadota</taxon>
        <taxon>Betaproteobacteria</taxon>
        <taxon>Burkholderiales</taxon>
        <taxon>Comamonadaceae</taxon>
        <taxon>Acidovorax</taxon>
    </lineage>
</organism>
<name>A0A7X0UAC0_9BURK</name>
<evidence type="ECO:0000313" key="2">
    <source>
        <dbReference type="EMBL" id="MBB6560744.1"/>
    </source>
</evidence>
<sequence length="83" mass="8673">MASAQGSRPAGGGARTLWVWSDRREVQLPAARGVFAAQGGAALGVKVLCSYRLDGGTRSGTLRGAQSDGPFTRDSMYKENIAT</sequence>
<keyword evidence="3" id="KW-1185">Reference proteome</keyword>
<evidence type="ECO:0000313" key="3">
    <source>
        <dbReference type="Proteomes" id="UP000575083"/>
    </source>
</evidence>
<reference evidence="2 3" key="1">
    <citation type="submission" date="2020-08" db="EMBL/GenBank/DDBJ databases">
        <title>Functional genomics of gut bacteria from endangered species of beetles.</title>
        <authorList>
            <person name="Carlos-Shanley C."/>
        </authorList>
    </citation>
    <scope>NUCLEOTIDE SEQUENCE [LARGE SCALE GENOMIC DNA]</scope>
    <source>
        <strain evidence="2 3">S00198</strain>
    </source>
</reference>
<comment type="caution">
    <text evidence="2">The sequence shown here is derived from an EMBL/GenBank/DDBJ whole genome shotgun (WGS) entry which is preliminary data.</text>
</comment>
<dbReference type="Proteomes" id="UP000575083">
    <property type="component" value="Unassembled WGS sequence"/>
</dbReference>
<gene>
    <name evidence="2" type="ORF">HNP48_003420</name>
</gene>